<reference evidence="2" key="1">
    <citation type="journal article" date="2022" name="Mol. Ecol. Resour.">
        <title>The genomes of chicory, endive, great burdock and yacon provide insights into Asteraceae palaeo-polyploidization history and plant inulin production.</title>
        <authorList>
            <person name="Fan W."/>
            <person name="Wang S."/>
            <person name="Wang H."/>
            <person name="Wang A."/>
            <person name="Jiang F."/>
            <person name="Liu H."/>
            <person name="Zhao H."/>
            <person name="Xu D."/>
            <person name="Zhang Y."/>
        </authorList>
    </citation>
    <scope>NUCLEOTIDE SEQUENCE [LARGE SCALE GENOMIC DNA]</scope>
    <source>
        <strain evidence="2">cv. Niubang</strain>
    </source>
</reference>
<organism evidence="1 2">
    <name type="scientific">Arctium lappa</name>
    <name type="common">Greater burdock</name>
    <name type="synonym">Lappa major</name>
    <dbReference type="NCBI Taxonomy" id="4217"/>
    <lineage>
        <taxon>Eukaryota</taxon>
        <taxon>Viridiplantae</taxon>
        <taxon>Streptophyta</taxon>
        <taxon>Embryophyta</taxon>
        <taxon>Tracheophyta</taxon>
        <taxon>Spermatophyta</taxon>
        <taxon>Magnoliopsida</taxon>
        <taxon>eudicotyledons</taxon>
        <taxon>Gunneridae</taxon>
        <taxon>Pentapetalae</taxon>
        <taxon>asterids</taxon>
        <taxon>campanulids</taxon>
        <taxon>Asterales</taxon>
        <taxon>Asteraceae</taxon>
        <taxon>Carduoideae</taxon>
        <taxon>Cardueae</taxon>
        <taxon>Arctiinae</taxon>
        <taxon>Arctium</taxon>
    </lineage>
</organism>
<sequence>MEHRRSPPKHRHDGTSPLPLGMDWSPPPKKWNGRDTVWPHDPRTGWSYCITIPTWVVLPKSRDSDPVVFYRVQVGLQSPQGVTTTRAVLRRFNDFLKLLAALRKAFPKKNLPTAPPKGLLRLKSRTLLEERRGSLEEWMTKLLSDIDISRSIVVASFLELESAARSSFQDENQQIVQGNHSASNTASPRIHLNSNESVASGSTPLTPDYGSDTAYETSEIGTSSLGRDNISEAGTEDLSLDEELTGPLEKLVKHGMSNIDEGLFIGNAILEQVEGYPRHTIHAREINKVMRSGEKNGNGSNTAYLTRDRGDCVPQQEQEHGKFISDSEKLSNGSVGRGTSSLRRSVTVDTEFPSSLADSYLIPSRVAEVSKPVGFLGNMESDDINLVLPLGQQQKMNRVLISMQRRLGTAKTDMEDLISRLNQEIAVKDYLTTKVKDLEEELETTKLRSKENLHQAILMERERVTQMQWDMEELRRRSLEMEFKLKSQKDDKQETELPKTSVIQEKDQLLQELDDTKSKLEQLLKKHQELEMKSKADVKILVKEVKSLRSSQAELKQQLNQSLVEKLDAEKLLQLEKQKYENDNFARMELLHECDVLRHRLRECSMNLLNETEDKLVIDSPSVQDALELVKISDDRIEALLAQAQILAEDDVSSGGDMHDEDGDSKLRKMVSEILVDNISLRKQVSLLVHRALKVGIVTTKDMETPSEQSVENKCLDTR</sequence>
<accession>A0ACB9C6L6</accession>
<name>A0ACB9C6L6_ARCLA</name>
<dbReference type="EMBL" id="CM042051">
    <property type="protein sequence ID" value="KAI3729961.1"/>
    <property type="molecule type" value="Genomic_DNA"/>
</dbReference>
<comment type="caution">
    <text evidence="1">The sequence shown here is derived from an EMBL/GenBank/DDBJ whole genome shotgun (WGS) entry which is preliminary data.</text>
</comment>
<dbReference type="Proteomes" id="UP001055879">
    <property type="component" value="Linkage Group LG05"/>
</dbReference>
<protein>
    <submittedName>
        <fullName evidence="1">Uncharacterized protein</fullName>
    </submittedName>
</protein>
<keyword evidence="2" id="KW-1185">Reference proteome</keyword>
<gene>
    <name evidence="1" type="ORF">L6452_18634</name>
</gene>
<evidence type="ECO:0000313" key="2">
    <source>
        <dbReference type="Proteomes" id="UP001055879"/>
    </source>
</evidence>
<proteinExistence type="predicted"/>
<evidence type="ECO:0000313" key="1">
    <source>
        <dbReference type="EMBL" id="KAI3729961.1"/>
    </source>
</evidence>
<reference evidence="1 2" key="2">
    <citation type="journal article" date="2022" name="Mol. Ecol. Resour.">
        <title>The genomes of chicory, endive, great burdock and yacon provide insights into Asteraceae paleo-polyploidization history and plant inulin production.</title>
        <authorList>
            <person name="Fan W."/>
            <person name="Wang S."/>
            <person name="Wang H."/>
            <person name="Wang A."/>
            <person name="Jiang F."/>
            <person name="Liu H."/>
            <person name="Zhao H."/>
            <person name="Xu D."/>
            <person name="Zhang Y."/>
        </authorList>
    </citation>
    <scope>NUCLEOTIDE SEQUENCE [LARGE SCALE GENOMIC DNA]</scope>
    <source>
        <strain evidence="2">cv. Niubang</strain>
    </source>
</reference>